<dbReference type="Proteomes" id="UP000000599">
    <property type="component" value="Chromosome B"/>
</dbReference>
<dbReference type="InterPro" id="IPR018244">
    <property type="entry name" value="Allrgn_V5/Tpx1_CS"/>
</dbReference>
<comment type="similarity">
    <text evidence="2">Belongs to the CRISP family.</text>
</comment>
<evidence type="ECO:0000256" key="3">
    <source>
        <dbReference type="ARBA" id="ARBA00022525"/>
    </source>
</evidence>
<dbReference type="SMART" id="SM00198">
    <property type="entry name" value="SCP"/>
    <property type="match status" value="1"/>
</dbReference>
<dbReference type="OMA" id="NHNVHRS"/>
<dbReference type="RefSeq" id="XP_002770053.1">
    <property type="nucleotide sequence ID" value="XM_002770007.1"/>
</dbReference>
<feature type="domain" description="SCP" evidence="6">
    <location>
        <begin position="180"/>
        <end position="311"/>
    </location>
</feature>
<accession>B5RT18</accession>
<dbReference type="PANTHER" id="PTHR10334">
    <property type="entry name" value="CYSTEINE-RICH SECRETORY PROTEIN-RELATED"/>
    <property type="match status" value="1"/>
</dbReference>
<name>B5RT18_DEBHA</name>
<evidence type="ECO:0000256" key="4">
    <source>
        <dbReference type="ARBA" id="ARBA00022729"/>
    </source>
</evidence>
<dbReference type="EMBL" id="CR382134">
    <property type="protein sequence ID" value="CAR65425.1"/>
    <property type="molecule type" value="Genomic_DNA"/>
</dbReference>
<comment type="subcellular location">
    <subcellularLocation>
        <location evidence="1">Secreted</location>
    </subcellularLocation>
</comment>
<feature type="compositionally biased region" description="Polar residues" evidence="5">
    <location>
        <begin position="81"/>
        <end position="98"/>
    </location>
</feature>
<dbReference type="InParanoid" id="B5RT18"/>
<reference evidence="7 8" key="1">
    <citation type="journal article" date="2004" name="Nature">
        <title>Genome evolution in yeasts.</title>
        <authorList>
            <consortium name="Genolevures"/>
            <person name="Dujon B."/>
            <person name="Sherman D."/>
            <person name="Fischer G."/>
            <person name="Durrens P."/>
            <person name="Casaregola S."/>
            <person name="Lafontaine I."/>
            <person name="de Montigny J."/>
            <person name="Marck C."/>
            <person name="Neuveglise C."/>
            <person name="Talla E."/>
            <person name="Goffard N."/>
            <person name="Frangeul L."/>
            <person name="Aigle M."/>
            <person name="Anthouard V."/>
            <person name="Babour A."/>
            <person name="Barbe V."/>
            <person name="Barnay S."/>
            <person name="Blanchin S."/>
            <person name="Beckerich J.M."/>
            <person name="Beyne E."/>
            <person name="Bleykasten C."/>
            <person name="Boisrame A."/>
            <person name="Boyer J."/>
            <person name="Cattolico L."/>
            <person name="Confanioleri F."/>
            <person name="de Daruvar A."/>
            <person name="Despons L."/>
            <person name="Fabre E."/>
            <person name="Fairhead C."/>
            <person name="Ferry-Dumazet H."/>
            <person name="Groppi A."/>
            <person name="Hantraye F."/>
            <person name="Hennequin C."/>
            <person name="Jauniaux N."/>
            <person name="Joyet P."/>
            <person name="Kachouri R."/>
            <person name="Kerrest A."/>
            <person name="Koszul R."/>
            <person name="Lemaire M."/>
            <person name="Lesur I."/>
            <person name="Ma L."/>
            <person name="Muller H."/>
            <person name="Nicaud J.M."/>
            <person name="Nikolski M."/>
            <person name="Oztas S."/>
            <person name="Ozier-Kalogeropoulos O."/>
            <person name="Pellenz S."/>
            <person name="Potier S."/>
            <person name="Richard G.F."/>
            <person name="Straub M.L."/>
            <person name="Suleau A."/>
            <person name="Swennene D."/>
            <person name="Tekaia F."/>
            <person name="Wesolowski-Louvel M."/>
            <person name="Westhof E."/>
            <person name="Wirth B."/>
            <person name="Zeniou-Meyer M."/>
            <person name="Zivanovic I."/>
            <person name="Bolotin-Fukuhara M."/>
            <person name="Thierry A."/>
            <person name="Bouchier C."/>
            <person name="Caudron B."/>
            <person name="Scarpelli C."/>
            <person name="Gaillardin C."/>
            <person name="Weissenbach J."/>
            <person name="Wincker P."/>
            <person name="Souciet J.L."/>
        </authorList>
    </citation>
    <scope>NUCLEOTIDE SEQUENCE [LARGE SCALE GENOMIC DNA]</scope>
    <source>
        <strain evidence="8">ATCC 36239 / CBS 767 / BCRC 21394 / JCM 1990 / NBRC 0083 / IGC 2968</strain>
    </source>
</reference>
<dbReference type="GO" id="GO:0031982">
    <property type="term" value="C:vesicle"/>
    <property type="evidence" value="ECO:0007669"/>
    <property type="project" value="UniProtKB-ARBA"/>
</dbReference>
<dbReference type="Pfam" id="PF00188">
    <property type="entry name" value="CAP"/>
    <property type="match status" value="1"/>
</dbReference>
<dbReference type="SUPFAM" id="SSF55797">
    <property type="entry name" value="PR-1-like"/>
    <property type="match status" value="1"/>
</dbReference>
<dbReference type="HOGENOM" id="CLU_035730_3_0_1"/>
<feature type="compositionally biased region" description="Low complexity" evidence="5">
    <location>
        <begin position="56"/>
        <end position="68"/>
    </location>
</feature>
<protein>
    <submittedName>
        <fullName evidence="7">DEHA2B01232p</fullName>
    </submittedName>
</protein>
<evidence type="ECO:0000256" key="1">
    <source>
        <dbReference type="ARBA" id="ARBA00004613"/>
    </source>
</evidence>
<dbReference type="AlphaFoldDB" id="B5RT18"/>
<dbReference type="GO" id="GO:0005576">
    <property type="term" value="C:extracellular region"/>
    <property type="evidence" value="ECO:0007669"/>
    <property type="project" value="UniProtKB-SubCell"/>
</dbReference>
<keyword evidence="4" id="KW-0732">Signal</keyword>
<dbReference type="Gene3D" id="3.40.33.10">
    <property type="entry name" value="CAP"/>
    <property type="match status" value="1"/>
</dbReference>
<keyword evidence="3" id="KW-0964">Secreted</keyword>
<sequence length="330" mass="35266">MKLNSYLKLASYAALFSMSQAAPALITRTHTAPAVTHWVTYTSNTVVKVVTAQDTENNAPPAAPTPEAEPQDGQQDDQQKEATTSTQADDQAQNTVPATSPQTTQETTPTTQQTTPQTTQDNTPTTQQTTTSSTQDNTPTTQQTTTSSTEAPSTPTTLSTSTSGTSTSSTSTSGSTASSGFEADILNAHNEKRALHGIQSLAWNDTLAKYAADYASSTFSCNNVKLVHSNGPYGENLAAGYSGGYKPVDAWYDEIKQYDFSNPGFNEATGHFTQLVWKSTSQVGCAKVTCDNSWSQYTICEYSNTRGNVVGTDSKTGKSYFSENVLKPID</sequence>
<evidence type="ECO:0000313" key="8">
    <source>
        <dbReference type="Proteomes" id="UP000000599"/>
    </source>
</evidence>
<feature type="region of interest" description="Disordered" evidence="5">
    <location>
        <begin position="56"/>
        <end position="178"/>
    </location>
</feature>
<dbReference type="KEGG" id="dha:DEHA2B01232g"/>
<dbReference type="CDD" id="cd05384">
    <property type="entry name" value="CAP_PRY1-like"/>
    <property type="match status" value="1"/>
</dbReference>
<dbReference type="InterPro" id="IPR035940">
    <property type="entry name" value="CAP_sf"/>
</dbReference>
<feature type="compositionally biased region" description="Low complexity" evidence="5">
    <location>
        <begin position="99"/>
        <end position="178"/>
    </location>
</feature>
<dbReference type="GeneID" id="8998153"/>
<evidence type="ECO:0000256" key="2">
    <source>
        <dbReference type="ARBA" id="ARBA00009923"/>
    </source>
</evidence>
<organism evidence="7 8">
    <name type="scientific">Debaryomyces hansenii (strain ATCC 36239 / CBS 767 / BCRC 21394 / JCM 1990 / NBRC 0083 / IGC 2968)</name>
    <name type="common">Yeast</name>
    <name type="synonym">Torulaspora hansenii</name>
    <dbReference type="NCBI Taxonomy" id="284592"/>
    <lineage>
        <taxon>Eukaryota</taxon>
        <taxon>Fungi</taxon>
        <taxon>Dikarya</taxon>
        <taxon>Ascomycota</taxon>
        <taxon>Saccharomycotina</taxon>
        <taxon>Pichiomycetes</taxon>
        <taxon>Debaryomycetaceae</taxon>
        <taxon>Debaryomyces</taxon>
    </lineage>
</organism>
<evidence type="ECO:0000256" key="5">
    <source>
        <dbReference type="SAM" id="MobiDB-lite"/>
    </source>
</evidence>
<proteinExistence type="inferred from homology"/>
<keyword evidence="8" id="KW-1185">Reference proteome</keyword>
<evidence type="ECO:0000313" key="7">
    <source>
        <dbReference type="EMBL" id="CAR65425.1"/>
    </source>
</evidence>
<evidence type="ECO:0000259" key="6">
    <source>
        <dbReference type="SMART" id="SM00198"/>
    </source>
</evidence>
<gene>
    <name evidence="7" type="ordered locus">DEHA2B01232g</name>
</gene>
<dbReference type="VEuPathDB" id="FungiDB:DEHA2B01232g"/>
<dbReference type="FunFam" id="3.40.33.10:FF:000012">
    <property type="entry name" value="Secreted protein PRY1"/>
    <property type="match status" value="1"/>
</dbReference>
<dbReference type="eggNOG" id="KOG3017">
    <property type="taxonomic scope" value="Eukaryota"/>
</dbReference>
<dbReference type="PROSITE" id="PS01009">
    <property type="entry name" value="CRISP_1"/>
    <property type="match status" value="1"/>
</dbReference>
<dbReference type="PRINTS" id="PR00837">
    <property type="entry name" value="V5TPXLIKE"/>
</dbReference>
<dbReference type="InterPro" id="IPR014044">
    <property type="entry name" value="CAP_dom"/>
</dbReference>
<dbReference type="InterPro" id="IPR001283">
    <property type="entry name" value="CRISP-related"/>
</dbReference>
<dbReference type="OrthoDB" id="337038at2759"/>